<name>A0A0F9B4G9_9ZZZZ</name>
<comment type="caution">
    <text evidence="1">The sequence shown here is derived from an EMBL/GenBank/DDBJ whole genome shotgun (WGS) entry which is preliminary data.</text>
</comment>
<evidence type="ECO:0008006" key="2">
    <source>
        <dbReference type="Google" id="ProtNLM"/>
    </source>
</evidence>
<proteinExistence type="predicted"/>
<protein>
    <recommendedName>
        <fullName evidence="2">Sulfotransferase domain-containing protein</fullName>
    </recommendedName>
</protein>
<feature type="non-terminal residue" evidence="1">
    <location>
        <position position="1"/>
    </location>
</feature>
<reference evidence="1" key="1">
    <citation type="journal article" date="2015" name="Nature">
        <title>Complex archaea that bridge the gap between prokaryotes and eukaryotes.</title>
        <authorList>
            <person name="Spang A."/>
            <person name="Saw J.H."/>
            <person name="Jorgensen S.L."/>
            <person name="Zaremba-Niedzwiedzka K."/>
            <person name="Martijn J."/>
            <person name="Lind A.E."/>
            <person name="van Eijk R."/>
            <person name="Schleper C."/>
            <person name="Guy L."/>
            <person name="Ettema T.J."/>
        </authorList>
    </citation>
    <scope>NUCLEOTIDE SEQUENCE</scope>
</reference>
<organism evidence="1">
    <name type="scientific">marine sediment metagenome</name>
    <dbReference type="NCBI Taxonomy" id="412755"/>
    <lineage>
        <taxon>unclassified sequences</taxon>
        <taxon>metagenomes</taxon>
        <taxon>ecological metagenomes</taxon>
    </lineage>
</organism>
<dbReference type="AlphaFoldDB" id="A0A0F9B4G9"/>
<dbReference type="EMBL" id="LAZR01054013">
    <property type="protein sequence ID" value="KKK79466.1"/>
    <property type="molecule type" value="Genomic_DNA"/>
</dbReference>
<accession>A0A0F9B4G9</accession>
<gene>
    <name evidence="1" type="ORF">LCGC14_2833210</name>
</gene>
<sequence>VRYRDAEHAAKWRFKYMKQLQEQHGGVFVDTDEIIKGNFTTIQAAIEYCGLEFDEKATKGAII</sequence>
<evidence type="ECO:0000313" key="1">
    <source>
        <dbReference type="EMBL" id="KKK79466.1"/>
    </source>
</evidence>